<dbReference type="EMBL" id="CAIE01000035">
    <property type="protein sequence ID" value="CCH19455.1"/>
    <property type="molecule type" value="Genomic_DNA"/>
</dbReference>
<evidence type="ECO:0000313" key="5">
    <source>
        <dbReference type="Proteomes" id="UP000003448"/>
    </source>
</evidence>
<evidence type="ECO:0000256" key="2">
    <source>
        <dbReference type="SAM" id="SignalP"/>
    </source>
</evidence>
<dbReference type="InterPro" id="IPR005183">
    <property type="entry name" value="DUF305_CopM-like"/>
</dbReference>
<protein>
    <recommendedName>
        <fullName evidence="3">DUF305 domain-containing protein</fullName>
    </recommendedName>
</protein>
<dbReference type="Proteomes" id="UP000003448">
    <property type="component" value="Unassembled WGS sequence"/>
</dbReference>
<proteinExistence type="predicted"/>
<dbReference type="OrthoDB" id="3538028at2"/>
<evidence type="ECO:0000313" key="4">
    <source>
        <dbReference type="EMBL" id="CCH19455.1"/>
    </source>
</evidence>
<gene>
    <name evidence="4" type="ORF">MILUP08_44330</name>
</gene>
<dbReference type="STRING" id="1150864.MILUP08_44330"/>
<name>I0L6K8_9ACTN</name>
<keyword evidence="2" id="KW-0732">Signal</keyword>
<feature type="compositionally biased region" description="Pro residues" evidence="1">
    <location>
        <begin position="24"/>
        <end position="34"/>
    </location>
</feature>
<evidence type="ECO:0000259" key="3">
    <source>
        <dbReference type="Pfam" id="PF03713"/>
    </source>
</evidence>
<feature type="chain" id="PRO_5003630949" description="DUF305 domain-containing protein" evidence="2">
    <location>
        <begin position="25"/>
        <end position="192"/>
    </location>
</feature>
<keyword evidence="5" id="KW-1185">Reference proteome</keyword>
<feature type="compositionally biased region" description="Low complexity" evidence="1">
    <location>
        <begin position="35"/>
        <end position="47"/>
    </location>
</feature>
<dbReference type="RefSeq" id="WP_007461548.1">
    <property type="nucleotide sequence ID" value="NZ_HF570108.1"/>
</dbReference>
<feature type="signal peptide" evidence="2">
    <location>
        <begin position="1"/>
        <end position="24"/>
    </location>
</feature>
<dbReference type="PROSITE" id="PS51257">
    <property type="entry name" value="PROKAR_LIPOPROTEIN"/>
    <property type="match status" value="1"/>
</dbReference>
<dbReference type="Gene3D" id="1.20.1260.10">
    <property type="match status" value="1"/>
</dbReference>
<organism evidence="4 5">
    <name type="scientific">Micromonospora lupini str. Lupac 08</name>
    <dbReference type="NCBI Taxonomy" id="1150864"/>
    <lineage>
        <taxon>Bacteria</taxon>
        <taxon>Bacillati</taxon>
        <taxon>Actinomycetota</taxon>
        <taxon>Actinomycetes</taxon>
        <taxon>Micromonosporales</taxon>
        <taxon>Micromonosporaceae</taxon>
        <taxon>Micromonospora</taxon>
    </lineage>
</organism>
<reference evidence="5" key="1">
    <citation type="journal article" date="2012" name="J. Bacteriol.">
        <title>Genome Sequence of Micromonospora lupini Lupac 08, Isolated from Root Nodules of Lupinus angustifolius.</title>
        <authorList>
            <person name="Alonso-Vega P."/>
            <person name="Normand P."/>
            <person name="Bacigalupe R."/>
            <person name="Pujic P."/>
            <person name="Lajus A."/>
            <person name="Vallenet D."/>
            <person name="Carro L."/>
            <person name="Coll P."/>
            <person name="Trujillo M.E."/>
        </authorList>
    </citation>
    <scope>NUCLEOTIDE SEQUENCE [LARGE SCALE GENOMIC DNA]</scope>
    <source>
        <strain evidence="5">Lupac 08</strain>
    </source>
</reference>
<sequence>MRAHVALLTAVVLVAGCGTGSPGAAPPTAVPPTAAPVAATPSNASSAGAFSPTDIAWLQLTAAMTQRLLPVLDLVPTRTTDPTWRRLAVEVRASNRADLTRSRQLLGEAGAPTTNPHEGHDMPGMVTADELAALRSASGKTFHRLLAAHLRAYLTQTTRVATAEQKSGANPATTALATTVITTNQTHLNNLP</sequence>
<feature type="region of interest" description="Disordered" evidence="1">
    <location>
        <begin position="22"/>
        <end position="47"/>
    </location>
</feature>
<dbReference type="InterPro" id="IPR012347">
    <property type="entry name" value="Ferritin-like"/>
</dbReference>
<dbReference type="Pfam" id="PF03713">
    <property type="entry name" value="DUF305"/>
    <property type="match status" value="1"/>
</dbReference>
<feature type="domain" description="DUF305" evidence="3">
    <location>
        <begin position="72"/>
        <end position="190"/>
    </location>
</feature>
<dbReference type="eggNOG" id="COG3544">
    <property type="taxonomic scope" value="Bacteria"/>
</dbReference>
<accession>I0L6K8</accession>
<evidence type="ECO:0000256" key="1">
    <source>
        <dbReference type="SAM" id="MobiDB-lite"/>
    </source>
</evidence>
<comment type="caution">
    <text evidence="4">The sequence shown here is derived from an EMBL/GenBank/DDBJ whole genome shotgun (WGS) entry which is preliminary data.</text>
</comment>
<dbReference type="AlphaFoldDB" id="I0L6K8"/>